<keyword evidence="1" id="KW-0805">Transcription regulation</keyword>
<dbReference type="InterPro" id="IPR036390">
    <property type="entry name" value="WH_DNA-bd_sf"/>
</dbReference>
<dbReference type="Pfam" id="PF00455">
    <property type="entry name" value="DeoRC"/>
    <property type="match status" value="1"/>
</dbReference>
<name>A0A0V8RZZ7_9ACTO</name>
<dbReference type="InterPro" id="IPR037171">
    <property type="entry name" value="NagB/RpiA_transferase-like"/>
</dbReference>
<dbReference type="PANTHER" id="PTHR30363:SF44">
    <property type="entry name" value="AGA OPERON TRANSCRIPTIONAL REPRESSOR-RELATED"/>
    <property type="match status" value="1"/>
</dbReference>
<dbReference type="InterPro" id="IPR050313">
    <property type="entry name" value="Carb_Metab_HTH_regulators"/>
</dbReference>
<dbReference type="PROSITE" id="PS51000">
    <property type="entry name" value="HTH_DEOR_2"/>
    <property type="match status" value="1"/>
</dbReference>
<dbReference type="Gene3D" id="3.40.50.1360">
    <property type="match status" value="1"/>
</dbReference>
<dbReference type="PRINTS" id="PR00037">
    <property type="entry name" value="HTHLACR"/>
</dbReference>
<comment type="caution">
    <text evidence="4">The sequence shown here is derived from an EMBL/GenBank/DDBJ whole genome shotgun (WGS) entry which is preliminary data.</text>
</comment>
<dbReference type="AlphaFoldDB" id="A0A0V8RZZ7"/>
<dbReference type="Proteomes" id="UP000234198">
    <property type="component" value="Unassembled WGS sequence"/>
</dbReference>
<dbReference type="OrthoDB" id="7688673at2"/>
<reference evidence="4 6" key="1">
    <citation type="submission" date="2015-10" db="EMBL/GenBank/DDBJ databases">
        <title>Draft Genome of Actinomyces odontolyticus subsp. actinosynbacter strain XH001.</title>
        <authorList>
            <person name="Mclean J.S."/>
            <person name="He X."/>
        </authorList>
    </citation>
    <scope>NUCLEOTIDE SEQUENCE [LARGE SCALE GENOMIC DNA]</scope>
    <source>
        <strain evidence="4 6">XH001</strain>
    </source>
</reference>
<dbReference type="Proteomes" id="UP000054686">
    <property type="component" value="Unassembled WGS sequence"/>
</dbReference>
<organism evidence="4 6">
    <name type="scientific">Schaalia odontolytica</name>
    <dbReference type="NCBI Taxonomy" id="1660"/>
    <lineage>
        <taxon>Bacteria</taxon>
        <taxon>Bacillati</taxon>
        <taxon>Actinomycetota</taxon>
        <taxon>Actinomycetes</taxon>
        <taxon>Actinomycetales</taxon>
        <taxon>Actinomycetaceae</taxon>
        <taxon>Schaalia</taxon>
    </lineage>
</organism>
<dbReference type="GO" id="GO:0003700">
    <property type="term" value="F:DNA-binding transcription factor activity"/>
    <property type="evidence" value="ECO:0007669"/>
    <property type="project" value="InterPro"/>
</dbReference>
<protein>
    <submittedName>
        <fullName evidence="4">DeoR family transcriptional regulator</fullName>
    </submittedName>
    <submittedName>
        <fullName evidence="5">DeoR/GlpR transcriptional regulator</fullName>
    </submittedName>
</protein>
<evidence type="ECO:0000313" key="6">
    <source>
        <dbReference type="Proteomes" id="UP000054686"/>
    </source>
</evidence>
<evidence type="ECO:0000259" key="3">
    <source>
        <dbReference type="PROSITE" id="PS51000"/>
    </source>
</evidence>
<dbReference type="Gene3D" id="1.10.10.10">
    <property type="entry name" value="Winged helix-like DNA-binding domain superfamily/Winged helix DNA-binding domain"/>
    <property type="match status" value="1"/>
</dbReference>
<feature type="domain" description="HTH deoR-type" evidence="3">
    <location>
        <begin position="4"/>
        <end position="59"/>
    </location>
</feature>
<dbReference type="SMART" id="SM01134">
    <property type="entry name" value="DeoRC"/>
    <property type="match status" value="1"/>
</dbReference>
<evidence type="ECO:0000313" key="7">
    <source>
        <dbReference type="Proteomes" id="UP000234198"/>
    </source>
</evidence>
<dbReference type="PANTHER" id="PTHR30363">
    <property type="entry name" value="HTH-TYPE TRANSCRIPTIONAL REGULATOR SRLR-RELATED"/>
    <property type="match status" value="1"/>
</dbReference>
<gene>
    <name evidence="4" type="ORF">APY09_04790</name>
    <name evidence="5" type="ORF">CYJ22_01205</name>
</gene>
<evidence type="ECO:0000313" key="5">
    <source>
        <dbReference type="EMBL" id="PKY65137.1"/>
    </source>
</evidence>
<dbReference type="InterPro" id="IPR001034">
    <property type="entry name" value="DeoR_HTH"/>
</dbReference>
<dbReference type="InterPro" id="IPR014036">
    <property type="entry name" value="DeoR-like_C"/>
</dbReference>
<dbReference type="EMBL" id="PKKM01000002">
    <property type="protein sequence ID" value="PKY65137.1"/>
    <property type="molecule type" value="Genomic_DNA"/>
</dbReference>
<reference evidence="5 7" key="2">
    <citation type="submission" date="2017-12" db="EMBL/GenBank/DDBJ databases">
        <title>Phylogenetic diversity of female urinary microbiome.</title>
        <authorList>
            <person name="Thomas-White K."/>
            <person name="Wolfe A.J."/>
        </authorList>
    </citation>
    <scope>NUCLEOTIDE SEQUENCE [LARGE SCALE GENOMIC DNA]</scope>
    <source>
        <strain evidence="5 7">UMB0018</strain>
    </source>
</reference>
<proteinExistence type="predicted"/>
<accession>A0A0V8RZZ7</accession>
<keyword evidence="2" id="KW-0804">Transcription</keyword>
<dbReference type="SUPFAM" id="SSF100950">
    <property type="entry name" value="NagB/RpiA/CoA transferase-like"/>
    <property type="match status" value="1"/>
</dbReference>
<dbReference type="EMBL" id="LLVT01000001">
    <property type="protein sequence ID" value="KSW13654.1"/>
    <property type="molecule type" value="Genomic_DNA"/>
</dbReference>
<evidence type="ECO:0000313" key="4">
    <source>
        <dbReference type="EMBL" id="KSW13654.1"/>
    </source>
</evidence>
<dbReference type="SUPFAM" id="SSF46785">
    <property type="entry name" value="Winged helix' DNA-binding domain"/>
    <property type="match status" value="1"/>
</dbReference>
<dbReference type="SMART" id="SM00420">
    <property type="entry name" value="HTH_DEOR"/>
    <property type="match status" value="1"/>
</dbReference>
<dbReference type="RefSeq" id="WP_007590149.1">
    <property type="nucleotide sequence ID" value="NZ_CP040006.1"/>
</dbReference>
<dbReference type="Pfam" id="PF08220">
    <property type="entry name" value="HTH_DeoR"/>
    <property type="match status" value="1"/>
</dbReference>
<evidence type="ECO:0000256" key="1">
    <source>
        <dbReference type="ARBA" id="ARBA00023015"/>
    </source>
</evidence>
<sequence>MGRAEERTNYILDRLAREGEVSVAQLASDLGVSPVTVRASLKSLDEQGYLVRTHGGARPTTFRNIHLRQNDRVEIKERIARAAADMIHDDDRIMIEAGTTCALIVKYLTGKRGVQVLTNSVLVFANARSNPNLNITLTGGHFRAESESLVGPVAERAINDFNARVAFLGTDGFSVDRGLTTQLVEGGQVGSIMRTRAQETWLLADSSKYGEAGFVSFMGIDEVTGIITDDEIPEESIKELAERTKLRIV</sequence>
<evidence type="ECO:0000256" key="2">
    <source>
        <dbReference type="ARBA" id="ARBA00023163"/>
    </source>
</evidence>
<dbReference type="InterPro" id="IPR036388">
    <property type="entry name" value="WH-like_DNA-bd_sf"/>
</dbReference>